<keyword evidence="2" id="KW-0812">Transmembrane</keyword>
<dbReference type="Proteomes" id="UP000199360">
    <property type="component" value="Unassembled WGS sequence"/>
</dbReference>
<dbReference type="Pfam" id="PF03816">
    <property type="entry name" value="LytR_cpsA_psr"/>
    <property type="match status" value="1"/>
</dbReference>
<keyword evidence="2" id="KW-0472">Membrane</keyword>
<evidence type="ECO:0000256" key="2">
    <source>
        <dbReference type="SAM" id="Phobius"/>
    </source>
</evidence>
<dbReference type="RefSeq" id="WP_091062158.1">
    <property type="nucleotide sequence ID" value="NZ_FMDM01000005.1"/>
</dbReference>
<dbReference type="EMBL" id="FMDM01000005">
    <property type="protein sequence ID" value="SCG56677.1"/>
    <property type="molecule type" value="Genomic_DNA"/>
</dbReference>
<accession>A0A1C5IE99</accession>
<evidence type="ECO:0000313" key="5">
    <source>
        <dbReference type="Proteomes" id="UP000199360"/>
    </source>
</evidence>
<name>A0A1C5IE99_9ACTN</name>
<dbReference type="OrthoDB" id="5171929at2"/>
<evidence type="ECO:0000256" key="1">
    <source>
        <dbReference type="ARBA" id="ARBA00006068"/>
    </source>
</evidence>
<feature type="domain" description="Cell envelope-related transcriptional attenuator" evidence="3">
    <location>
        <begin position="98"/>
        <end position="250"/>
    </location>
</feature>
<sequence>MIEHELRATFARHEELAPPAGPVRAAIDRAVHRRRRRRRVGTAGAALAAIAVALVGFTVVVPRPPESVRLGALPASPTPSGAVNLLLLGVDQAGANRRADSILLVHVPADRSRLYLVSIPRDLLMPRPGGGEADKLSWTFGRASGETGNLTAGYRATRQAVDRLTGVPVDAGAVLTYRATRTLTDSVGGVQVCLPEPVRSAHTGRRYPVGCQRLDGTEAVDLLRQRYGLRDGALDRDRNAARYAAGLLRQLREQGTATSPVRLSRLISEVAPTVTADTGDLSLAALSAVVASAGGADPLALALPVRARENPTGYGFEPDPVLAPSLLEALRADRMAGWVTAHPAQVTRLR</sequence>
<organism evidence="4 5">
    <name type="scientific">Micromonospora humi</name>
    <dbReference type="NCBI Taxonomy" id="745366"/>
    <lineage>
        <taxon>Bacteria</taxon>
        <taxon>Bacillati</taxon>
        <taxon>Actinomycetota</taxon>
        <taxon>Actinomycetes</taxon>
        <taxon>Micromonosporales</taxon>
        <taxon>Micromonosporaceae</taxon>
        <taxon>Micromonospora</taxon>
    </lineage>
</organism>
<keyword evidence="2" id="KW-1133">Transmembrane helix</keyword>
<dbReference type="STRING" id="745366.GA0070213_105366"/>
<evidence type="ECO:0000313" key="4">
    <source>
        <dbReference type="EMBL" id="SCG56677.1"/>
    </source>
</evidence>
<protein>
    <submittedName>
        <fullName evidence="4">Transcriptional attenuator, LytR family</fullName>
    </submittedName>
</protein>
<gene>
    <name evidence="4" type="ORF">GA0070213_105366</name>
</gene>
<feature type="transmembrane region" description="Helical" evidence="2">
    <location>
        <begin position="40"/>
        <end position="61"/>
    </location>
</feature>
<dbReference type="AlphaFoldDB" id="A0A1C5IE99"/>
<proteinExistence type="inferred from homology"/>
<dbReference type="PANTHER" id="PTHR33392">
    <property type="entry name" value="POLYISOPRENYL-TEICHOIC ACID--PEPTIDOGLYCAN TEICHOIC ACID TRANSFERASE TAGU"/>
    <property type="match status" value="1"/>
</dbReference>
<evidence type="ECO:0000259" key="3">
    <source>
        <dbReference type="Pfam" id="PF03816"/>
    </source>
</evidence>
<dbReference type="PANTHER" id="PTHR33392:SF6">
    <property type="entry name" value="POLYISOPRENYL-TEICHOIC ACID--PEPTIDOGLYCAN TEICHOIC ACID TRANSFERASE TAGU"/>
    <property type="match status" value="1"/>
</dbReference>
<comment type="similarity">
    <text evidence="1">Belongs to the LytR/CpsA/Psr (LCP) family.</text>
</comment>
<dbReference type="InterPro" id="IPR050922">
    <property type="entry name" value="LytR/CpsA/Psr_CW_biosynth"/>
</dbReference>
<dbReference type="Gene3D" id="3.40.630.190">
    <property type="entry name" value="LCP protein"/>
    <property type="match status" value="1"/>
</dbReference>
<dbReference type="NCBIfam" id="TIGR00350">
    <property type="entry name" value="lytR_cpsA_psr"/>
    <property type="match status" value="1"/>
</dbReference>
<reference evidence="5" key="1">
    <citation type="submission" date="2016-06" db="EMBL/GenBank/DDBJ databases">
        <authorList>
            <person name="Varghese N."/>
            <person name="Submissions Spin"/>
        </authorList>
    </citation>
    <scope>NUCLEOTIDE SEQUENCE [LARGE SCALE GENOMIC DNA]</scope>
    <source>
        <strain evidence="5">DSM 45647</strain>
    </source>
</reference>
<dbReference type="InterPro" id="IPR004474">
    <property type="entry name" value="LytR_CpsA_psr"/>
</dbReference>
<keyword evidence="5" id="KW-1185">Reference proteome</keyword>